<dbReference type="STRING" id="1122938.SAMN05660772_02099"/>
<sequence length="140" mass="15436">MLYPATFEKEETGYSVTFRDIPEAITCGDDLDHALFMAKDALLTAMDFYFEDHRPVPQPSAAQEGEYLIELPLSVSAKVLLLNEMIAQNISNVELAKRINVKPQEVQRITNLAHATKIDTIGRAFAALGKNLNLSVGLSA</sequence>
<gene>
    <name evidence="2" type="ORF">SAMN05660772_02099</name>
</gene>
<dbReference type="SUPFAM" id="SSF47413">
    <property type="entry name" value="lambda repressor-like DNA-binding domains"/>
    <property type="match status" value="1"/>
</dbReference>
<dbReference type="Pfam" id="PF15919">
    <property type="entry name" value="HicB_lk_antitox"/>
    <property type="match status" value="1"/>
</dbReference>
<dbReference type="InterPro" id="IPR031807">
    <property type="entry name" value="HicB-like"/>
</dbReference>
<dbReference type="SUPFAM" id="SSF143100">
    <property type="entry name" value="TTHA1013/TTHA0281-like"/>
    <property type="match status" value="1"/>
</dbReference>
<evidence type="ECO:0000313" key="3">
    <source>
        <dbReference type="Proteomes" id="UP000192408"/>
    </source>
</evidence>
<name>A0A1W1UN45_9PAST</name>
<protein>
    <submittedName>
        <fullName evidence="2">Antitoxin HicB</fullName>
    </submittedName>
</protein>
<dbReference type="GO" id="GO:0003677">
    <property type="term" value="F:DNA binding"/>
    <property type="evidence" value="ECO:0007669"/>
    <property type="project" value="InterPro"/>
</dbReference>
<dbReference type="Proteomes" id="UP000192408">
    <property type="component" value="Unassembled WGS sequence"/>
</dbReference>
<feature type="domain" description="HicB-like antitoxin of toxin-antitoxin system" evidence="1">
    <location>
        <begin position="3"/>
        <end position="64"/>
    </location>
</feature>
<dbReference type="AlphaFoldDB" id="A0A1W1UN45"/>
<dbReference type="InterPro" id="IPR010982">
    <property type="entry name" value="Lambda_DNA-bd_dom_sf"/>
</dbReference>
<reference evidence="3" key="1">
    <citation type="submission" date="2017-04" db="EMBL/GenBank/DDBJ databases">
        <authorList>
            <person name="Varghese N."/>
            <person name="Submissions S."/>
        </authorList>
    </citation>
    <scope>NUCLEOTIDE SEQUENCE [LARGE SCALE GENOMIC DNA]</scope>
    <source>
        <strain evidence="3">DSM 23072</strain>
    </source>
</reference>
<dbReference type="EMBL" id="FWWV01000009">
    <property type="protein sequence ID" value="SMB82409.1"/>
    <property type="molecule type" value="Genomic_DNA"/>
</dbReference>
<evidence type="ECO:0000259" key="1">
    <source>
        <dbReference type="Pfam" id="PF15919"/>
    </source>
</evidence>
<keyword evidence="3" id="KW-1185">Reference proteome</keyword>
<dbReference type="Gene3D" id="3.30.160.250">
    <property type="match status" value="1"/>
</dbReference>
<evidence type="ECO:0000313" key="2">
    <source>
        <dbReference type="EMBL" id="SMB82409.1"/>
    </source>
</evidence>
<organism evidence="2 3">
    <name type="scientific">Pasteurella testudinis DSM 23072</name>
    <dbReference type="NCBI Taxonomy" id="1122938"/>
    <lineage>
        <taxon>Bacteria</taxon>
        <taxon>Pseudomonadati</taxon>
        <taxon>Pseudomonadota</taxon>
        <taxon>Gammaproteobacteria</taxon>
        <taxon>Pasteurellales</taxon>
        <taxon>Pasteurellaceae</taxon>
        <taxon>Pasteurella</taxon>
    </lineage>
</organism>
<proteinExistence type="predicted"/>
<accession>A0A1W1UN45</accession>
<dbReference type="RefSeq" id="WP_084256574.1">
    <property type="nucleotide sequence ID" value="NZ_FWWV01000009.1"/>
</dbReference>
<dbReference type="InterPro" id="IPR035069">
    <property type="entry name" value="TTHA1013/TTHA0281-like"/>
</dbReference>